<gene>
    <name evidence="1" type="ORF">ARALYDRAFT_905493</name>
</gene>
<evidence type="ECO:0000313" key="2">
    <source>
        <dbReference type="Proteomes" id="UP000008694"/>
    </source>
</evidence>
<dbReference type="Proteomes" id="UP000008694">
    <property type="component" value="Unassembled WGS sequence"/>
</dbReference>
<name>D7LMG1_ARALL</name>
<dbReference type="eggNOG" id="KOG1267">
    <property type="taxonomic scope" value="Eukaryota"/>
</dbReference>
<dbReference type="AlphaFoldDB" id="D7LMG1"/>
<keyword evidence="2" id="KW-1185">Reference proteome</keyword>
<sequence length="219" mass="25161">MRSLMIRHGRKALELHKWCSLISSLEQNASTFSNSASATSSHVSSNETFIISNLIDLYRWTRKITQLILEEDEEEEEDSDSVSNLTRSHCRISRNITCYPRHLVADGVEKAIPPKLDQFLQFRGASSSISFYNDSVRDILRADSTISPPCKQENIIRDVFILKQLGVPQELLIPLLNFNTSFNGKEKYKKSIKEVIEESFDPTTLKVFQALRVFYLLRD</sequence>
<dbReference type="Gramene" id="scaffold_501197.1">
    <property type="protein sequence ID" value="scaffold_501197.1"/>
    <property type="gene ID" value="scaffold_501197.1"/>
</dbReference>
<reference evidence="2" key="1">
    <citation type="journal article" date="2011" name="Nat. Genet.">
        <title>The Arabidopsis lyrata genome sequence and the basis of rapid genome size change.</title>
        <authorList>
            <person name="Hu T.T."/>
            <person name="Pattyn P."/>
            <person name="Bakker E.G."/>
            <person name="Cao J."/>
            <person name="Cheng J.-F."/>
            <person name="Clark R.M."/>
            <person name="Fahlgren N."/>
            <person name="Fawcett J.A."/>
            <person name="Grimwood J."/>
            <person name="Gundlach H."/>
            <person name="Haberer G."/>
            <person name="Hollister J.D."/>
            <person name="Ossowski S."/>
            <person name="Ottilar R.P."/>
            <person name="Salamov A.A."/>
            <person name="Schneeberger K."/>
            <person name="Spannagl M."/>
            <person name="Wang X."/>
            <person name="Yang L."/>
            <person name="Nasrallah M.E."/>
            <person name="Bergelson J."/>
            <person name="Carrington J.C."/>
            <person name="Gaut B.S."/>
            <person name="Schmutz J."/>
            <person name="Mayer K.F.X."/>
            <person name="Van de Peer Y."/>
            <person name="Grigoriev I.V."/>
            <person name="Nordborg M."/>
            <person name="Weigel D."/>
            <person name="Guo Y.-L."/>
        </authorList>
    </citation>
    <scope>NUCLEOTIDE SEQUENCE [LARGE SCALE GENOMIC DNA]</scope>
    <source>
        <strain evidence="2">cv. MN47</strain>
    </source>
</reference>
<evidence type="ECO:0000313" key="1">
    <source>
        <dbReference type="EMBL" id="EFH53572.1"/>
    </source>
</evidence>
<proteinExistence type="predicted"/>
<dbReference type="HOGENOM" id="CLU_1263099_0_0_1"/>
<accession>D7LMG1</accession>
<dbReference type="EMBL" id="GL348717">
    <property type="protein sequence ID" value="EFH53572.1"/>
    <property type="molecule type" value="Genomic_DNA"/>
</dbReference>
<protein>
    <submittedName>
        <fullName evidence="1">Uncharacterized protein</fullName>
    </submittedName>
</protein>
<organism evidence="2">
    <name type="scientific">Arabidopsis lyrata subsp. lyrata</name>
    <name type="common">Lyre-leaved rock-cress</name>
    <dbReference type="NCBI Taxonomy" id="81972"/>
    <lineage>
        <taxon>Eukaryota</taxon>
        <taxon>Viridiplantae</taxon>
        <taxon>Streptophyta</taxon>
        <taxon>Embryophyta</taxon>
        <taxon>Tracheophyta</taxon>
        <taxon>Spermatophyta</taxon>
        <taxon>Magnoliopsida</taxon>
        <taxon>eudicotyledons</taxon>
        <taxon>Gunneridae</taxon>
        <taxon>Pentapetalae</taxon>
        <taxon>rosids</taxon>
        <taxon>malvids</taxon>
        <taxon>Brassicales</taxon>
        <taxon>Brassicaceae</taxon>
        <taxon>Camelineae</taxon>
        <taxon>Arabidopsis</taxon>
    </lineage>
</organism>